<gene>
    <name evidence="1" type="ORF">NW762_003442</name>
</gene>
<evidence type="ECO:0000313" key="1">
    <source>
        <dbReference type="EMBL" id="KAJ4267338.1"/>
    </source>
</evidence>
<comment type="caution">
    <text evidence="1">The sequence shown here is derived from an EMBL/GenBank/DDBJ whole genome shotgun (WGS) entry which is preliminary data.</text>
</comment>
<accession>A0A9W8SAB6</accession>
<sequence>MKTRSMKRAEAKTWSSLPSEIRLMILEKITCQKFPRWAYLTSVSREWQQVLEKVNFSKIKLELSCLDAFVRIVVEQRRMLVRHICLNLELPKYRPITSSTYVSRSEDDVANIQEVIWQFWRILSDWEPAGNLTLELNMYSPSDRQYWFKNIYLFSDEVEDVEDPVPDAWRVGTPPHDPKYGWVRGQQVRNPPATAKVRLFRLLKLTFDKPLPKVPAVTRFVMRRQLRRFVSPTVLGPLLSTFDHLEHISYEPWMTYPYIYYNGDRSKELYSKYTQNVNNLRGRVQILRFISNTLVHRTLAESFPAEPWSTSLGPKFEPASPVDLAEA</sequence>
<dbReference type="OrthoDB" id="3728558at2759"/>
<name>A0A9W8SAB6_9HYPO</name>
<dbReference type="Proteomes" id="UP001152049">
    <property type="component" value="Unassembled WGS sequence"/>
</dbReference>
<organism evidence="1 2">
    <name type="scientific">Fusarium torreyae</name>
    <dbReference type="NCBI Taxonomy" id="1237075"/>
    <lineage>
        <taxon>Eukaryota</taxon>
        <taxon>Fungi</taxon>
        <taxon>Dikarya</taxon>
        <taxon>Ascomycota</taxon>
        <taxon>Pezizomycotina</taxon>
        <taxon>Sordariomycetes</taxon>
        <taxon>Hypocreomycetidae</taxon>
        <taxon>Hypocreales</taxon>
        <taxon>Nectriaceae</taxon>
        <taxon>Fusarium</taxon>
    </lineage>
</organism>
<protein>
    <recommendedName>
        <fullName evidence="3">F-box domain-containing protein</fullName>
    </recommendedName>
</protein>
<keyword evidence="2" id="KW-1185">Reference proteome</keyword>
<evidence type="ECO:0008006" key="3">
    <source>
        <dbReference type="Google" id="ProtNLM"/>
    </source>
</evidence>
<proteinExistence type="predicted"/>
<evidence type="ECO:0000313" key="2">
    <source>
        <dbReference type="Proteomes" id="UP001152049"/>
    </source>
</evidence>
<dbReference type="EMBL" id="JAOQAZ010000004">
    <property type="protein sequence ID" value="KAJ4267338.1"/>
    <property type="molecule type" value="Genomic_DNA"/>
</dbReference>
<reference evidence="1" key="1">
    <citation type="submission" date="2022-09" db="EMBL/GenBank/DDBJ databases">
        <title>Fusarium specimens isolated from Avocado Roots.</title>
        <authorList>
            <person name="Stajich J."/>
            <person name="Roper C."/>
            <person name="Heimlech-Rivalta G."/>
        </authorList>
    </citation>
    <scope>NUCLEOTIDE SEQUENCE</scope>
    <source>
        <strain evidence="1">CF00136</strain>
    </source>
</reference>
<dbReference type="AlphaFoldDB" id="A0A9W8SAB6"/>